<reference evidence="2" key="1">
    <citation type="submission" date="2022-11" db="UniProtKB">
        <authorList>
            <consortium name="WormBaseParasite"/>
        </authorList>
    </citation>
    <scope>IDENTIFICATION</scope>
</reference>
<evidence type="ECO:0000313" key="1">
    <source>
        <dbReference type="Proteomes" id="UP000887565"/>
    </source>
</evidence>
<evidence type="ECO:0000313" key="2">
    <source>
        <dbReference type="WBParaSite" id="nRc.2.0.1.t36774-RA"/>
    </source>
</evidence>
<dbReference type="Proteomes" id="UP000887565">
    <property type="component" value="Unplaced"/>
</dbReference>
<protein>
    <submittedName>
        <fullName evidence="2">Uncharacterized protein</fullName>
    </submittedName>
</protein>
<sequence length="67" mass="7751">MDKTASFYGSLEKALQSKSCFIICKRFVLCIDEQAIVEPPRYLSFRNPSPLYRPRGPRPVATIFRIK</sequence>
<name>A0A915KFN0_ROMCU</name>
<organism evidence="1 2">
    <name type="scientific">Romanomermis culicivorax</name>
    <name type="common">Nematode worm</name>
    <dbReference type="NCBI Taxonomy" id="13658"/>
    <lineage>
        <taxon>Eukaryota</taxon>
        <taxon>Metazoa</taxon>
        <taxon>Ecdysozoa</taxon>
        <taxon>Nematoda</taxon>
        <taxon>Enoplea</taxon>
        <taxon>Dorylaimia</taxon>
        <taxon>Mermithida</taxon>
        <taxon>Mermithoidea</taxon>
        <taxon>Mermithidae</taxon>
        <taxon>Romanomermis</taxon>
    </lineage>
</organism>
<accession>A0A915KFN0</accession>
<keyword evidence="1" id="KW-1185">Reference proteome</keyword>
<proteinExistence type="predicted"/>
<dbReference type="AlphaFoldDB" id="A0A915KFN0"/>
<dbReference type="WBParaSite" id="nRc.2.0.1.t36774-RA">
    <property type="protein sequence ID" value="nRc.2.0.1.t36774-RA"/>
    <property type="gene ID" value="nRc.2.0.1.g36774"/>
</dbReference>